<comment type="caution">
    <text evidence="7">The sequence shown here is derived from an EMBL/GenBank/DDBJ whole genome shotgun (WGS) entry which is preliminary data.</text>
</comment>
<dbReference type="Proteomes" id="UP000235034">
    <property type="component" value="Unassembled WGS sequence"/>
</dbReference>
<feature type="transmembrane region" description="Helical" evidence="6">
    <location>
        <begin position="6"/>
        <end position="29"/>
    </location>
</feature>
<feature type="transmembrane region" description="Helical" evidence="6">
    <location>
        <begin position="41"/>
        <end position="69"/>
    </location>
</feature>
<keyword evidence="2" id="KW-1003">Cell membrane</keyword>
<dbReference type="GO" id="GO:0005886">
    <property type="term" value="C:plasma membrane"/>
    <property type="evidence" value="ECO:0007669"/>
    <property type="project" value="UniProtKB-SubCell"/>
</dbReference>
<keyword evidence="5 6" id="KW-0472">Membrane</keyword>
<name>A0A2N5J532_9BIFI</name>
<dbReference type="InterPro" id="IPR001123">
    <property type="entry name" value="LeuE-type"/>
</dbReference>
<dbReference type="RefSeq" id="WP_101621804.1">
    <property type="nucleotide sequence ID" value="NZ_NMWT01000006.1"/>
</dbReference>
<evidence type="ECO:0000256" key="4">
    <source>
        <dbReference type="ARBA" id="ARBA00022989"/>
    </source>
</evidence>
<evidence type="ECO:0000256" key="2">
    <source>
        <dbReference type="ARBA" id="ARBA00022475"/>
    </source>
</evidence>
<sequence>MTYVQALLGFALVAGSMALLPGLDMMMVVNETINSTRRRGIAAACGISFGVLAWAVAAAVGLAAIINAFPLAYDAIRLLGGLYLFYLAFSLVRKPKDGGTEATEESAAEPAAKSGAAAPAAAVSAVGTGHGPLASPIVSSFVRGFLTDLFNPKIGVFYIAVIPQFLVPGVDHLRMGVSLGLIHFVESMLVLVTLACMAAFFAGRLKSGRSRRILSLVSAGIMAVLGGVTVTEAIRSRLAA</sequence>
<feature type="transmembrane region" description="Helical" evidence="6">
    <location>
        <begin position="75"/>
        <end position="92"/>
    </location>
</feature>
<feature type="transmembrane region" description="Helical" evidence="6">
    <location>
        <begin position="213"/>
        <end position="234"/>
    </location>
</feature>
<dbReference type="GO" id="GO:0015171">
    <property type="term" value="F:amino acid transmembrane transporter activity"/>
    <property type="evidence" value="ECO:0007669"/>
    <property type="project" value="TreeGrafter"/>
</dbReference>
<evidence type="ECO:0000313" key="7">
    <source>
        <dbReference type="EMBL" id="PLS29297.1"/>
    </source>
</evidence>
<dbReference type="PANTHER" id="PTHR30086:SF20">
    <property type="entry name" value="ARGININE EXPORTER PROTEIN ARGO-RELATED"/>
    <property type="match status" value="1"/>
</dbReference>
<evidence type="ECO:0000313" key="8">
    <source>
        <dbReference type="Proteomes" id="UP000235034"/>
    </source>
</evidence>
<proteinExistence type="predicted"/>
<keyword evidence="3 6" id="KW-0812">Transmembrane</keyword>
<feature type="transmembrane region" description="Helical" evidence="6">
    <location>
        <begin position="179"/>
        <end position="201"/>
    </location>
</feature>
<gene>
    <name evidence="7" type="ORF">Uis4E_0598</name>
</gene>
<dbReference type="OrthoDB" id="9784202at2"/>
<keyword evidence="8" id="KW-1185">Reference proteome</keyword>
<comment type="subcellular location">
    <subcellularLocation>
        <location evidence="1">Cell membrane</location>
        <topology evidence="1">Multi-pass membrane protein</topology>
    </subcellularLocation>
</comment>
<dbReference type="AlphaFoldDB" id="A0A2N5J532"/>
<organism evidence="7 8">
    <name type="scientific">Bifidobacterium parmae</name>
    <dbReference type="NCBI Taxonomy" id="361854"/>
    <lineage>
        <taxon>Bacteria</taxon>
        <taxon>Bacillati</taxon>
        <taxon>Actinomycetota</taxon>
        <taxon>Actinomycetes</taxon>
        <taxon>Bifidobacteriales</taxon>
        <taxon>Bifidobacteriaceae</taxon>
        <taxon>Bifidobacterium</taxon>
    </lineage>
</organism>
<evidence type="ECO:0000256" key="3">
    <source>
        <dbReference type="ARBA" id="ARBA00022692"/>
    </source>
</evidence>
<dbReference type="Pfam" id="PF01810">
    <property type="entry name" value="LysE"/>
    <property type="match status" value="1"/>
</dbReference>
<evidence type="ECO:0000256" key="5">
    <source>
        <dbReference type="ARBA" id="ARBA00023136"/>
    </source>
</evidence>
<evidence type="ECO:0000256" key="6">
    <source>
        <dbReference type="SAM" id="Phobius"/>
    </source>
</evidence>
<accession>A0A2N5J532</accession>
<keyword evidence="4 6" id="KW-1133">Transmembrane helix</keyword>
<evidence type="ECO:0000256" key="1">
    <source>
        <dbReference type="ARBA" id="ARBA00004651"/>
    </source>
</evidence>
<dbReference type="PANTHER" id="PTHR30086">
    <property type="entry name" value="ARGININE EXPORTER PROTEIN ARGO"/>
    <property type="match status" value="1"/>
</dbReference>
<feature type="transmembrane region" description="Helical" evidence="6">
    <location>
        <begin position="149"/>
        <end position="167"/>
    </location>
</feature>
<dbReference type="EMBL" id="NMWT01000006">
    <property type="protein sequence ID" value="PLS29297.1"/>
    <property type="molecule type" value="Genomic_DNA"/>
</dbReference>
<protein>
    <submittedName>
        <fullName evidence="7">Lysine transporter LysE</fullName>
    </submittedName>
</protein>
<reference evidence="7 8" key="1">
    <citation type="submission" date="2017-07" db="EMBL/GenBank/DDBJ databases">
        <title>Bifidobacterium novel species.</title>
        <authorList>
            <person name="Lugli G.A."/>
            <person name="Milani C."/>
            <person name="Duranti S."/>
            <person name="Mangifesta M."/>
        </authorList>
    </citation>
    <scope>NUCLEOTIDE SEQUENCE [LARGE SCALE GENOMIC DNA]</scope>
    <source>
        <strain evidence="7 8">77</strain>
    </source>
</reference>